<comment type="caution">
    <text evidence="2">The sequence shown here is derived from an EMBL/GenBank/DDBJ whole genome shotgun (WGS) entry which is preliminary data.</text>
</comment>
<dbReference type="EMBL" id="JBJUIK010000001">
    <property type="protein sequence ID" value="KAL3537187.1"/>
    <property type="molecule type" value="Genomic_DNA"/>
</dbReference>
<dbReference type="SUPFAM" id="SSF53098">
    <property type="entry name" value="Ribonuclease H-like"/>
    <property type="match status" value="1"/>
</dbReference>
<reference evidence="2 3" key="1">
    <citation type="submission" date="2024-11" db="EMBL/GenBank/DDBJ databases">
        <title>A near-complete genome assembly of Cinchona calisaya.</title>
        <authorList>
            <person name="Lian D.C."/>
            <person name="Zhao X.W."/>
            <person name="Wei L."/>
        </authorList>
    </citation>
    <scope>NUCLEOTIDE SEQUENCE [LARGE SCALE GENOMIC DNA]</scope>
    <source>
        <tissue evidence="2">Nenye</tissue>
    </source>
</reference>
<evidence type="ECO:0000313" key="3">
    <source>
        <dbReference type="Proteomes" id="UP001630127"/>
    </source>
</evidence>
<feature type="compositionally biased region" description="Acidic residues" evidence="1">
    <location>
        <begin position="175"/>
        <end position="191"/>
    </location>
</feature>
<proteinExistence type="predicted"/>
<protein>
    <submittedName>
        <fullName evidence="2">Uncharacterized protein</fullName>
    </submittedName>
</protein>
<dbReference type="AlphaFoldDB" id="A0ABD3B0X7"/>
<name>A0ABD3B0X7_9GENT</name>
<dbReference type="InterPro" id="IPR012337">
    <property type="entry name" value="RNaseH-like_sf"/>
</dbReference>
<evidence type="ECO:0000313" key="2">
    <source>
        <dbReference type="EMBL" id="KAL3537187.1"/>
    </source>
</evidence>
<gene>
    <name evidence="2" type="ORF">ACH5RR_000553</name>
</gene>
<sequence>MGSLIRLLHVCNTDEKPSMGYVYEGMQRIIKGIRKLFKDKDQLCKPYIDIINTRWDKMLCKSLHSASYFLNPALQHDPTYVGIGEITNGLLDYIETPVDWCEQSKFTQEIAMVQDLDKSFERKIALKTSRTDRPEFWVVEEEPNVKLDYDELEVELEELSVDDVVECSNSQKVGDDEDDDKIGEDVDLELF</sequence>
<accession>A0ABD3B0X7</accession>
<feature type="region of interest" description="Disordered" evidence="1">
    <location>
        <begin position="168"/>
        <end position="191"/>
    </location>
</feature>
<dbReference type="Proteomes" id="UP001630127">
    <property type="component" value="Unassembled WGS sequence"/>
</dbReference>
<organism evidence="2 3">
    <name type="scientific">Cinchona calisaya</name>
    <dbReference type="NCBI Taxonomy" id="153742"/>
    <lineage>
        <taxon>Eukaryota</taxon>
        <taxon>Viridiplantae</taxon>
        <taxon>Streptophyta</taxon>
        <taxon>Embryophyta</taxon>
        <taxon>Tracheophyta</taxon>
        <taxon>Spermatophyta</taxon>
        <taxon>Magnoliopsida</taxon>
        <taxon>eudicotyledons</taxon>
        <taxon>Gunneridae</taxon>
        <taxon>Pentapetalae</taxon>
        <taxon>asterids</taxon>
        <taxon>lamiids</taxon>
        <taxon>Gentianales</taxon>
        <taxon>Rubiaceae</taxon>
        <taxon>Cinchonoideae</taxon>
        <taxon>Cinchoneae</taxon>
        <taxon>Cinchona</taxon>
    </lineage>
</organism>
<evidence type="ECO:0000256" key="1">
    <source>
        <dbReference type="SAM" id="MobiDB-lite"/>
    </source>
</evidence>
<keyword evidence="3" id="KW-1185">Reference proteome</keyword>